<dbReference type="Proteomes" id="UP000182179">
    <property type="component" value="Unassembled WGS sequence"/>
</dbReference>
<name>A0A1H4ZBK4_9PSED</name>
<evidence type="ECO:0000313" key="2">
    <source>
        <dbReference type="Proteomes" id="UP000182179"/>
    </source>
</evidence>
<accession>A0A1H4ZBK4</accession>
<keyword evidence="2" id="KW-1185">Reference proteome</keyword>
<dbReference type="EMBL" id="FNTS01000002">
    <property type="protein sequence ID" value="SED26791.1"/>
    <property type="molecule type" value="Genomic_DNA"/>
</dbReference>
<evidence type="ECO:0000313" key="1">
    <source>
        <dbReference type="EMBL" id="SED26791.1"/>
    </source>
</evidence>
<proteinExistence type="predicted"/>
<sequence length="73" mass="7395">MSDETPVVVPDEAPAPVVAEAAPVAVVVAVPVVAAPAPAVPAVNTDTLKALLLTLGHDIEAEWDHLVALAKKL</sequence>
<reference evidence="1 2" key="1">
    <citation type="submission" date="2016-10" db="EMBL/GenBank/DDBJ databases">
        <authorList>
            <person name="Varghese N."/>
            <person name="Submissions S."/>
        </authorList>
    </citation>
    <scope>NUCLEOTIDE SEQUENCE [LARGE SCALE GENOMIC DNA]</scope>
    <source>
        <strain evidence="1 2">BS2773</strain>
    </source>
</reference>
<organism evidence="1 2">
    <name type="scientific">Pseudomonas costantinii</name>
    <dbReference type="NCBI Taxonomy" id="168469"/>
    <lineage>
        <taxon>Bacteria</taxon>
        <taxon>Pseudomonadati</taxon>
        <taxon>Pseudomonadota</taxon>
        <taxon>Gammaproteobacteria</taxon>
        <taxon>Pseudomonadales</taxon>
        <taxon>Pseudomonadaceae</taxon>
        <taxon>Pseudomonas</taxon>
    </lineage>
</organism>
<comment type="caution">
    <text evidence="1">The sequence shown here is derived from an EMBL/GenBank/DDBJ whole genome shotgun (WGS) entry which is preliminary data.</text>
</comment>
<gene>
    <name evidence="1" type="ORF">SAMN04515675_0497</name>
</gene>
<protein>
    <submittedName>
        <fullName evidence="1">Uncharacterized protein</fullName>
    </submittedName>
</protein>